<organism evidence="2 3">
    <name type="scientific">Caviibacterium pharyngocola</name>
    <dbReference type="NCBI Taxonomy" id="28159"/>
    <lineage>
        <taxon>Bacteria</taxon>
        <taxon>Pseudomonadati</taxon>
        <taxon>Pseudomonadota</taxon>
        <taxon>Gammaproteobacteria</taxon>
        <taxon>Pasteurellales</taxon>
        <taxon>Pasteurellaceae</taxon>
        <taxon>Caviibacterium</taxon>
    </lineage>
</organism>
<dbReference type="InterPro" id="IPR011852">
    <property type="entry name" value="TRAP_TAXI"/>
</dbReference>
<evidence type="ECO:0000313" key="3">
    <source>
        <dbReference type="Proteomes" id="UP000230282"/>
    </source>
</evidence>
<dbReference type="RefSeq" id="WP_100296804.1">
    <property type="nucleotide sequence ID" value="NZ_PHGZ01000013.1"/>
</dbReference>
<dbReference type="Pfam" id="PF16868">
    <property type="entry name" value="NMT1_3"/>
    <property type="match status" value="1"/>
</dbReference>
<dbReference type="PANTHER" id="PTHR42941:SF1">
    <property type="entry name" value="SLL1037 PROTEIN"/>
    <property type="match status" value="1"/>
</dbReference>
<proteinExistence type="predicted"/>
<sequence length="320" mass="34585">MKKLLKLSMIAGIAAASFSVQAEDKFVTIGTGGQTGVYYVVGQSICQLVNRDTAKTQIKCNAPSTGASVANLNAIAANQMEMGIAQSDWQYHAYNGTSSFEGKKNDKLRAVFSIHPEPFTLMARDDSGIKTFDDLKGKRVNVGDPGSGTRATMNVILAAKGWTDKEFKVASELKPAEMASVMCDNNLDAITYNVGHPNGALKEAAAACAAHLVPITGPEIDKLVADNPYYAKAQIPGGLYTGTDNPVDTFGVYATLVTSADVDDDRVYAVVKAVFDNFERFKKLHPAFNNLKEEEMIKNALSAPLHDGAVRYYKERGWIQ</sequence>
<keyword evidence="3" id="KW-1185">Reference proteome</keyword>
<accession>A0A2M8RW47</accession>
<dbReference type="OrthoDB" id="9776669at2"/>
<dbReference type="CDD" id="cd13568">
    <property type="entry name" value="PBP2_TAXI_TRAP_like_3"/>
    <property type="match status" value="1"/>
</dbReference>
<keyword evidence="1" id="KW-0732">Signal</keyword>
<feature type="signal peptide" evidence="1">
    <location>
        <begin position="1"/>
        <end position="22"/>
    </location>
</feature>
<protein>
    <submittedName>
        <fullName evidence="2">C4-dicarboxylate ABC transporter substrate-binding protein</fullName>
    </submittedName>
</protein>
<name>A0A2M8RW47_9PAST</name>
<dbReference type="Gene3D" id="3.40.190.10">
    <property type="entry name" value="Periplasmic binding protein-like II"/>
    <property type="match status" value="2"/>
</dbReference>
<evidence type="ECO:0000313" key="2">
    <source>
        <dbReference type="EMBL" id="PJG83115.1"/>
    </source>
</evidence>
<comment type="caution">
    <text evidence="2">The sequence shown here is derived from an EMBL/GenBank/DDBJ whole genome shotgun (WGS) entry which is preliminary data.</text>
</comment>
<reference evidence="2 3" key="1">
    <citation type="submission" date="2017-11" db="EMBL/GenBank/DDBJ databases">
        <title>Reclassification of Bisgaard taxon 5 as Caviibacterium pharyngocola gen. nov., sp. nov.</title>
        <authorList>
            <person name="Christensen H."/>
        </authorList>
    </citation>
    <scope>NUCLEOTIDE SEQUENCE [LARGE SCALE GENOMIC DNA]</scope>
    <source>
        <strain evidence="2 3">7_3</strain>
    </source>
</reference>
<dbReference type="NCBIfam" id="TIGR02122">
    <property type="entry name" value="TRAP_TAXI"/>
    <property type="match status" value="1"/>
</dbReference>
<dbReference type="SUPFAM" id="SSF53850">
    <property type="entry name" value="Periplasmic binding protein-like II"/>
    <property type="match status" value="1"/>
</dbReference>
<gene>
    <name evidence="2" type="ORF">CVP04_07115</name>
</gene>
<dbReference type="Proteomes" id="UP000230282">
    <property type="component" value="Unassembled WGS sequence"/>
</dbReference>
<evidence type="ECO:0000256" key="1">
    <source>
        <dbReference type="SAM" id="SignalP"/>
    </source>
</evidence>
<dbReference type="AlphaFoldDB" id="A0A2M8RW47"/>
<dbReference type="PANTHER" id="PTHR42941">
    <property type="entry name" value="SLL1037 PROTEIN"/>
    <property type="match status" value="1"/>
</dbReference>
<dbReference type="EMBL" id="PHGZ01000013">
    <property type="protein sequence ID" value="PJG83115.1"/>
    <property type="molecule type" value="Genomic_DNA"/>
</dbReference>
<feature type="chain" id="PRO_5014721478" evidence="1">
    <location>
        <begin position="23"/>
        <end position="320"/>
    </location>
</feature>